<evidence type="ECO:0000313" key="2">
    <source>
        <dbReference type="EMBL" id="PVU77538.1"/>
    </source>
</evidence>
<evidence type="ECO:0000259" key="1">
    <source>
        <dbReference type="Pfam" id="PF01909"/>
    </source>
</evidence>
<comment type="caution">
    <text evidence="2">The sequence shown here is derived from an EMBL/GenBank/DDBJ whole genome shotgun (WGS) entry which is preliminary data.</text>
</comment>
<sequence>MEQPIELLRNWRKLISNLSLDEYSEVYVFGSVVEGKITGYSDIDVLVIIPSKKDKLQYLLKFYDEVEKKLGEKISYLFDVKVIYPEEKSVPPYSWFLKKSIKIK</sequence>
<dbReference type="Proteomes" id="UP000245638">
    <property type="component" value="Unassembled WGS sequence"/>
</dbReference>
<accession>A0A2T9XBU4</accession>
<dbReference type="GO" id="GO:0016779">
    <property type="term" value="F:nucleotidyltransferase activity"/>
    <property type="evidence" value="ECO:0007669"/>
    <property type="project" value="InterPro"/>
</dbReference>
<protein>
    <submittedName>
        <fullName evidence="2">Nucleotidyltransferase domain-containing protein</fullName>
    </submittedName>
</protein>
<keyword evidence="2" id="KW-0808">Transferase</keyword>
<dbReference type="CDD" id="cd05403">
    <property type="entry name" value="NT_KNTase_like"/>
    <property type="match status" value="1"/>
</dbReference>
<dbReference type="AlphaFoldDB" id="A0A2T9XBU4"/>
<dbReference type="Gene3D" id="3.30.460.10">
    <property type="entry name" value="Beta Polymerase, domain 2"/>
    <property type="match status" value="1"/>
</dbReference>
<dbReference type="PANTHER" id="PTHR37030">
    <property type="entry name" value="NUCLEOTIDYLTRANSFERASE"/>
    <property type="match status" value="1"/>
</dbReference>
<feature type="domain" description="Polymerase nucleotidyl transferase" evidence="1">
    <location>
        <begin position="23"/>
        <end position="102"/>
    </location>
</feature>
<evidence type="ECO:0000313" key="3">
    <source>
        <dbReference type="Proteomes" id="UP000245638"/>
    </source>
</evidence>
<organism evidence="2 3">
    <name type="scientific">Acidianus hospitalis</name>
    <dbReference type="NCBI Taxonomy" id="563177"/>
    <lineage>
        <taxon>Archaea</taxon>
        <taxon>Thermoproteota</taxon>
        <taxon>Thermoprotei</taxon>
        <taxon>Sulfolobales</taxon>
        <taxon>Sulfolobaceae</taxon>
        <taxon>Acidianus</taxon>
    </lineage>
</organism>
<dbReference type="InterPro" id="IPR043519">
    <property type="entry name" value="NT_sf"/>
</dbReference>
<reference evidence="2 3" key="1">
    <citation type="journal article" date="2015" name="Appl. Environ. Microbiol.">
        <title>Nanoarchaeota, Their Sulfolobales Host, and Nanoarchaeota Virus Distribution across Yellowstone National Park Hot Springs.</title>
        <authorList>
            <person name="Munson-McGee J.H."/>
            <person name="Field E.K."/>
            <person name="Bateson M."/>
            <person name="Rooney C."/>
            <person name="Stepanauskas R."/>
            <person name="Young M.J."/>
        </authorList>
    </citation>
    <scope>NUCLEOTIDE SEQUENCE [LARGE SCALE GENOMIC DNA]</scope>
    <source>
        <strain evidence="2">SCGC AC-742_N10</strain>
    </source>
</reference>
<name>A0A2T9XBU4_9CREN</name>
<dbReference type="InterPro" id="IPR002934">
    <property type="entry name" value="Polymerase_NTP_transf_dom"/>
</dbReference>
<dbReference type="EMBL" id="QEFD01000023">
    <property type="protein sequence ID" value="PVU77538.1"/>
    <property type="molecule type" value="Genomic_DNA"/>
</dbReference>
<gene>
    <name evidence="2" type="ORF">DDW13_00590</name>
</gene>
<dbReference type="Pfam" id="PF01909">
    <property type="entry name" value="NTP_transf_2"/>
    <property type="match status" value="1"/>
</dbReference>
<dbReference type="PANTHER" id="PTHR37030:SF3">
    <property type="entry name" value="POLYMERASE NUCLEOTIDYL TRANSFERASE DOMAIN-CONTAINING PROTEIN"/>
    <property type="match status" value="1"/>
</dbReference>
<dbReference type="SUPFAM" id="SSF81301">
    <property type="entry name" value="Nucleotidyltransferase"/>
    <property type="match status" value="1"/>
</dbReference>
<proteinExistence type="predicted"/>